<accession>A0A0M8ZUX7</accession>
<dbReference type="AlphaFoldDB" id="A0A0M8ZUX7"/>
<reference evidence="1 2" key="1">
    <citation type="submission" date="2015-07" db="EMBL/GenBank/DDBJ databases">
        <title>The genome of Melipona quadrifasciata.</title>
        <authorList>
            <person name="Pan H."/>
            <person name="Kapheim K."/>
        </authorList>
    </citation>
    <scope>NUCLEOTIDE SEQUENCE [LARGE SCALE GENOMIC DNA]</scope>
    <source>
        <strain evidence="1">0111107301</strain>
        <tissue evidence="1">Whole body</tissue>
    </source>
</reference>
<name>A0A0M8ZUX7_9HYME</name>
<organism evidence="1 2">
    <name type="scientific">Melipona quadrifasciata</name>
    <dbReference type="NCBI Taxonomy" id="166423"/>
    <lineage>
        <taxon>Eukaryota</taxon>
        <taxon>Metazoa</taxon>
        <taxon>Ecdysozoa</taxon>
        <taxon>Arthropoda</taxon>
        <taxon>Hexapoda</taxon>
        <taxon>Insecta</taxon>
        <taxon>Pterygota</taxon>
        <taxon>Neoptera</taxon>
        <taxon>Endopterygota</taxon>
        <taxon>Hymenoptera</taxon>
        <taxon>Apocrita</taxon>
        <taxon>Aculeata</taxon>
        <taxon>Apoidea</taxon>
        <taxon>Anthophila</taxon>
        <taxon>Apidae</taxon>
        <taxon>Melipona</taxon>
    </lineage>
</organism>
<evidence type="ECO:0000313" key="2">
    <source>
        <dbReference type="Proteomes" id="UP000053105"/>
    </source>
</evidence>
<protein>
    <submittedName>
        <fullName evidence="1">Uncharacterized protein</fullName>
    </submittedName>
</protein>
<keyword evidence="2" id="KW-1185">Reference proteome</keyword>
<dbReference type="EMBL" id="KQ435876">
    <property type="protein sequence ID" value="KOX70123.1"/>
    <property type="molecule type" value="Genomic_DNA"/>
</dbReference>
<sequence length="182" mass="21486">MDYSIIPCQDAFECLFARVHSWPVCNKPLNNINLNEFKYFMKVYYLQEVGDSFHFIRGLFRGILRPSELHRLHFFSHMEELFNFCYNFGVLWNNLVLKLPQDSDFTIPIDILPNKISCKYSKNRAYIHIYKQSSSSRNSMVRGQFSNGQHLSCDTLRTEQKDSYRLQISKNSSNFNDGVKLD</sequence>
<proteinExistence type="predicted"/>
<gene>
    <name evidence="1" type="ORF">WN51_04863</name>
</gene>
<evidence type="ECO:0000313" key="1">
    <source>
        <dbReference type="EMBL" id="KOX70123.1"/>
    </source>
</evidence>
<dbReference type="Proteomes" id="UP000053105">
    <property type="component" value="Unassembled WGS sequence"/>
</dbReference>